<dbReference type="Proteomes" id="UP001331761">
    <property type="component" value="Unassembled WGS sequence"/>
</dbReference>
<protein>
    <submittedName>
        <fullName evidence="2">Uncharacterized protein</fullName>
    </submittedName>
</protein>
<feature type="non-terminal residue" evidence="2">
    <location>
        <position position="1"/>
    </location>
</feature>
<evidence type="ECO:0000313" key="3">
    <source>
        <dbReference type="Proteomes" id="UP001331761"/>
    </source>
</evidence>
<proteinExistence type="predicted"/>
<keyword evidence="3" id="KW-1185">Reference proteome</keyword>
<dbReference type="EMBL" id="WIXE01003279">
    <property type="protein sequence ID" value="KAK5984082.1"/>
    <property type="molecule type" value="Genomic_DNA"/>
</dbReference>
<accession>A0AAN8FSB1</accession>
<sequence>ELKLPWSVRASPLRRNKTRNRTLNGSSRNNNNNKEMNGSE</sequence>
<feature type="compositionally biased region" description="Low complexity" evidence="1">
    <location>
        <begin position="21"/>
        <end position="33"/>
    </location>
</feature>
<feature type="region of interest" description="Disordered" evidence="1">
    <location>
        <begin position="1"/>
        <end position="40"/>
    </location>
</feature>
<gene>
    <name evidence="2" type="ORF">GCK32_021859</name>
</gene>
<reference evidence="2 3" key="1">
    <citation type="submission" date="2019-10" db="EMBL/GenBank/DDBJ databases">
        <title>Assembly and Annotation for the nematode Trichostrongylus colubriformis.</title>
        <authorList>
            <person name="Martin J."/>
        </authorList>
    </citation>
    <scope>NUCLEOTIDE SEQUENCE [LARGE SCALE GENOMIC DNA]</scope>
    <source>
        <strain evidence="2">G859</strain>
        <tissue evidence="2">Whole worm</tissue>
    </source>
</reference>
<dbReference type="AlphaFoldDB" id="A0AAN8FSB1"/>
<comment type="caution">
    <text evidence="2">The sequence shown here is derived from an EMBL/GenBank/DDBJ whole genome shotgun (WGS) entry which is preliminary data.</text>
</comment>
<organism evidence="2 3">
    <name type="scientific">Trichostrongylus colubriformis</name>
    <name type="common">Black scour worm</name>
    <dbReference type="NCBI Taxonomy" id="6319"/>
    <lineage>
        <taxon>Eukaryota</taxon>
        <taxon>Metazoa</taxon>
        <taxon>Ecdysozoa</taxon>
        <taxon>Nematoda</taxon>
        <taxon>Chromadorea</taxon>
        <taxon>Rhabditida</taxon>
        <taxon>Rhabditina</taxon>
        <taxon>Rhabditomorpha</taxon>
        <taxon>Strongyloidea</taxon>
        <taxon>Trichostrongylidae</taxon>
        <taxon>Trichostrongylus</taxon>
    </lineage>
</organism>
<evidence type="ECO:0000256" key="1">
    <source>
        <dbReference type="SAM" id="MobiDB-lite"/>
    </source>
</evidence>
<name>A0AAN8FSB1_TRICO</name>
<evidence type="ECO:0000313" key="2">
    <source>
        <dbReference type="EMBL" id="KAK5984082.1"/>
    </source>
</evidence>